<evidence type="ECO:0000313" key="2">
    <source>
        <dbReference type="EMBL" id="UUI73854.1"/>
    </source>
</evidence>
<accession>A0ABY5KW04</accession>
<keyword evidence="3" id="KW-1185">Reference proteome</keyword>
<sequence>MTIPEPLDPDAAPDRPAQEPIPDEDTPDEAGPGSEPPDQHAVGPYPGRRSDGGDDLAADGRPLAEPSSLDVDGA</sequence>
<evidence type="ECO:0000256" key="1">
    <source>
        <dbReference type="SAM" id="MobiDB-lite"/>
    </source>
</evidence>
<dbReference type="EMBL" id="CP101988">
    <property type="protein sequence ID" value="UUI73854.1"/>
    <property type="molecule type" value="Genomic_DNA"/>
</dbReference>
<proteinExistence type="predicted"/>
<name>A0ABY5KW04_9CELL</name>
<dbReference type="Proteomes" id="UP001316189">
    <property type="component" value="Chromosome"/>
</dbReference>
<evidence type="ECO:0000313" key="3">
    <source>
        <dbReference type="Proteomes" id="UP001316189"/>
    </source>
</evidence>
<organism evidence="2 3">
    <name type="scientific">Cellulomonas chengniuliangii</name>
    <dbReference type="NCBI Taxonomy" id="2968084"/>
    <lineage>
        <taxon>Bacteria</taxon>
        <taxon>Bacillati</taxon>
        <taxon>Actinomycetota</taxon>
        <taxon>Actinomycetes</taxon>
        <taxon>Micrococcales</taxon>
        <taxon>Cellulomonadaceae</taxon>
        <taxon>Cellulomonas</taxon>
    </lineage>
</organism>
<feature type="region of interest" description="Disordered" evidence="1">
    <location>
        <begin position="1"/>
        <end position="74"/>
    </location>
</feature>
<gene>
    <name evidence="2" type="ORF">NP064_08310</name>
</gene>
<dbReference type="RefSeq" id="WP_227569166.1">
    <property type="nucleotide sequence ID" value="NZ_CP101988.1"/>
</dbReference>
<reference evidence="2 3" key="1">
    <citation type="submission" date="2022-07" db="EMBL/GenBank/DDBJ databases">
        <title>Novel species in genus cellulomonas.</title>
        <authorList>
            <person name="Ye L."/>
        </authorList>
    </citation>
    <scope>NUCLEOTIDE SEQUENCE [LARGE SCALE GENOMIC DNA]</scope>
    <source>
        <strain evidence="3">zg-Y338</strain>
    </source>
</reference>
<protein>
    <submittedName>
        <fullName evidence="2">Uncharacterized protein</fullName>
    </submittedName>
</protein>